<name>A0A397Q7T9_9HYPH</name>
<sequence length="272" mass="32709">MDWATIFIGIIALIGGIAIGLKLQANNDRHKIKELMRSQAHDRFHYLATLRREIANILIWQNPDRFLAMYENIMLELQNVSDMNRDALKKRFDDLVEKYPHFIDFDAIGTKDYVLYPDAIDWKTNNDLEEYYKDNLRFTFYATELVKSWQIFRYYRNPHVDHARRYAQRVKDTHLKEKMLHAVETIDVVKRYGDIDFDFELDSDKFHAKRLFPDTPDLQIGIHLKKENEYGIYSVFVDDKIFKNYYRSCPNFETQQPLDTINDWNKILYLEE</sequence>
<accession>A0A397Q7T9</accession>
<dbReference type="AlphaFoldDB" id="A0A397Q7T9"/>
<dbReference type="EMBL" id="QXDF01000001">
    <property type="protein sequence ID" value="RIA55567.1"/>
    <property type="molecule type" value="Genomic_DNA"/>
</dbReference>
<dbReference type="OrthoDB" id="8238583at2"/>
<reference evidence="2 3" key="1">
    <citation type="submission" date="2018-08" db="EMBL/GenBank/DDBJ databases">
        <title>Genomic Encyclopedia of Archaeal and Bacterial Type Strains, Phase II (KMG-II): from individual species to whole genera.</title>
        <authorList>
            <person name="Goeker M."/>
        </authorList>
    </citation>
    <scope>NUCLEOTIDE SEQUENCE [LARGE SCALE GENOMIC DNA]</scope>
    <source>
        <strain evidence="2 3">DSM 5002</strain>
    </source>
</reference>
<proteinExistence type="predicted"/>
<evidence type="ECO:0000313" key="2">
    <source>
        <dbReference type="EMBL" id="RIA55567.1"/>
    </source>
</evidence>
<feature type="transmembrane region" description="Helical" evidence="1">
    <location>
        <begin position="6"/>
        <end position="23"/>
    </location>
</feature>
<dbReference type="Proteomes" id="UP000266273">
    <property type="component" value="Unassembled WGS sequence"/>
</dbReference>
<evidence type="ECO:0000256" key="1">
    <source>
        <dbReference type="SAM" id="Phobius"/>
    </source>
</evidence>
<dbReference type="RefSeq" id="WP_147361487.1">
    <property type="nucleotide sequence ID" value="NZ_QXDF01000001.1"/>
</dbReference>
<keyword evidence="1" id="KW-0812">Transmembrane</keyword>
<keyword evidence="3" id="KW-1185">Reference proteome</keyword>
<comment type="caution">
    <text evidence="2">The sequence shown here is derived from an EMBL/GenBank/DDBJ whole genome shotgun (WGS) entry which is preliminary data.</text>
</comment>
<protein>
    <submittedName>
        <fullName evidence="2">Uncharacterized protein</fullName>
    </submittedName>
</protein>
<keyword evidence="1" id="KW-0472">Membrane</keyword>
<organism evidence="2 3">
    <name type="scientific">Dichotomicrobium thermohalophilum</name>
    <dbReference type="NCBI Taxonomy" id="933063"/>
    <lineage>
        <taxon>Bacteria</taxon>
        <taxon>Pseudomonadati</taxon>
        <taxon>Pseudomonadota</taxon>
        <taxon>Alphaproteobacteria</taxon>
        <taxon>Hyphomicrobiales</taxon>
        <taxon>Hyphomicrobiaceae</taxon>
        <taxon>Dichotomicrobium</taxon>
    </lineage>
</organism>
<gene>
    <name evidence="2" type="ORF">BXY53_0636</name>
</gene>
<keyword evidence="1" id="KW-1133">Transmembrane helix</keyword>
<evidence type="ECO:0000313" key="3">
    <source>
        <dbReference type="Proteomes" id="UP000266273"/>
    </source>
</evidence>